<dbReference type="Pfam" id="PF06543">
    <property type="entry name" value="Lac_bphage_repr"/>
    <property type="match status" value="1"/>
</dbReference>
<dbReference type="GO" id="GO:0003677">
    <property type="term" value="F:DNA binding"/>
    <property type="evidence" value="ECO:0007669"/>
    <property type="project" value="UniProtKB-KW"/>
</dbReference>
<dbReference type="PANTHER" id="PTHR46558:SF13">
    <property type="entry name" value="HTH-TYPE TRANSCRIPTIONAL REGULATOR IMMR"/>
    <property type="match status" value="1"/>
</dbReference>
<feature type="domain" description="HTH cro/C1-type" evidence="2">
    <location>
        <begin position="12"/>
        <end position="66"/>
    </location>
</feature>
<dbReference type="Proteomes" id="UP000052991">
    <property type="component" value="Unassembled WGS sequence"/>
</dbReference>
<dbReference type="PANTHER" id="PTHR46558">
    <property type="entry name" value="TRACRIPTIONAL REGULATORY PROTEIN-RELATED-RELATED"/>
    <property type="match status" value="1"/>
</dbReference>
<evidence type="ECO:0000259" key="2">
    <source>
        <dbReference type="PROSITE" id="PS50943"/>
    </source>
</evidence>
<protein>
    <submittedName>
        <fullName evidence="3">Prophage ps1 protein 15</fullName>
    </submittedName>
</protein>
<comment type="caution">
    <text evidence="3">The sequence shown here is derived from an EMBL/GenBank/DDBJ whole genome shotgun (WGS) entry which is preliminary data.</text>
</comment>
<dbReference type="RefSeq" id="WP_058212855.1">
    <property type="nucleotide sequence ID" value="NZ_LKLW01000077.1"/>
</dbReference>
<dbReference type="PROSITE" id="PS50943">
    <property type="entry name" value="HTH_CROC1"/>
    <property type="match status" value="1"/>
</dbReference>
<dbReference type="AlphaFoldDB" id="A0A0V8EMQ5"/>
<dbReference type="InterPro" id="IPR010982">
    <property type="entry name" value="Lambda_DNA-bd_dom_sf"/>
</dbReference>
<dbReference type="SMART" id="SM00530">
    <property type="entry name" value="HTH_XRE"/>
    <property type="match status" value="1"/>
</dbReference>
<dbReference type="InterPro" id="IPR001387">
    <property type="entry name" value="Cro/C1-type_HTH"/>
</dbReference>
<organism evidence="3 4">
    <name type="scientific">Lactococcus lactis subsp. lactis</name>
    <name type="common">Streptococcus lactis</name>
    <dbReference type="NCBI Taxonomy" id="1360"/>
    <lineage>
        <taxon>Bacteria</taxon>
        <taxon>Bacillati</taxon>
        <taxon>Bacillota</taxon>
        <taxon>Bacilli</taxon>
        <taxon>Lactobacillales</taxon>
        <taxon>Streptococcaceae</taxon>
        <taxon>Lactococcus</taxon>
    </lineage>
</organism>
<accession>A0A0V8EMQ5</accession>
<dbReference type="CDD" id="cd00093">
    <property type="entry name" value="HTH_XRE"/>
    <property type="match status" value="1"/>
</dbReference>
<gene>
    <name evidence="3" type="ORF">N42_1280</name>
</gene>
<evidence type="ECO:0000313" key="4">
    <source>
        <dbReference type="Proteomes" id="UP000052991"/>
    </source>
</evidence>
<dbReference type="PATRIC" id="fig|1360.116.peg.1407"/>
<dbReference type="EMBL" id="LKLW01000077">
    <property type="protein sequence ID" value="KSU27101.1"/>
    <property type="molecule type" value="Genomic_DNA"/>
</dbReference>
<evidence type="ECO:0000313" key="3">
    <source>
        <dbReference type="EMBL" id="KSU27101.1"/>
    </source>
</evidence>
<proteinExistence type="predicted"/>
<dbReference type="SUPFAM" id="SSF47413">
    <property type="entry name" value="lambda repressor-like DNA-binding domains"/>
    <property type="match status" value="1"/>
</dbReference>
<dbReference type="Pfam" id="PF01381">
    <property type="entry name" value="HTH_3"/>
    <property type="match status" value="1"/>
</dbReference>
<reference evidence="4" key="1">
    <citation type="submission" date="2015-10" db="EMBL/GenBank/DDBJ databases">
        <title>Draft Genome Sequences of 11 Lactococcus lactis subspecies cremoris strains.</title>
        <authorList>
            <person name="Wels M."/>
            <person name="Backus L."/>
            <person name="Boekhorst J."/>
            <person name="Dijkstra A."/>
            <person name="Beerthuizen M."/>
            <person name="Kelly W."/>
            <person name="Siezen R."/>
            <person name="Bachmann H."/>
            <person name="Van Hijum S."/>
        </authorList>
    </citation>
    <scope>NUCLEOTIDE SEQUENCE [LARGE SCALE GENOMIC DNA]</scope>
    <source>
        <strain evidence="4">N42</strain>
    </source>
</reference>
<name>A0A0V8EMQ5_LACLL</name>
<evidence type="ECO:0000256" key="1">
    <source>
        <dbReference type="ARBA" id="ARBA00023125"/>
    </source>
</evidence>
<dbReference type="InterPro" id="IPR009498">
    <property type="entry name" value="Phage_4268_Orf1_C"/>
</dbReference>
<dbReference type="Gene3D" id="1.10.260.40">
    <property type="entry name" value="lambda repressor-like DNA-binding domains"/>
    <property type="match status" value="1"/>
</dbReference>
<keyword evidence="1" id="KW-0238">DNA-binding</keyword>
<sequence length="137" mass="15426">MEDKEIKFSLMVKTLRQQAGLTMKQLAEKMGKTESAISRWESGDNSPKLEDINALADFFNVDMNTLVYGAGVVPKNEPFDISKLANTDDDAVWDKLVSSGGRPLTEKDKAMIRLVFADRWDEITQKAKDIDNNNNNK</sequence>